<keyword evidence="3" id="KW-1185">Reference proteome</keyword>
<gene>
    <name evidence="2" type="ORF">P4O66_003521</name>
</gene>
<sequence length="447" mass="48472">MLDRPTTDATSSSANASSTNANGASANGASANGASANGASANSANANSANANGASANSANANSANANGTIGAANGTCAGPTIEQRPLIIPGNRPQSVRVGNCSSTTLTLSTGAPQGCVLSPLLYSLYTYDCTATSSSNIIVKFADDTVVGGLRNFYTCTIESILTGNITVWFGNSTKQDRQALQRVARSAERITHSELPDLQTIYYKRCQTKARKIVKDPTHPQKYTLLSVELMSGQLQESVRESQLLKQRLRYTEAFTHPTYQIQALEQHMLEILQLKPTLLETIRRTQDLYRHLQGAERASVKKDHSGRNSGSVCESSFRPAIKASVCCSDPAQPCLSSRAHVHGLHVLVPREIYDTLLEQMCEGRGLISHASELIQQRLQTHGRHHMQVHDKEAQRRASGEYSSFMSVSASGPEPAQKPLRHHQCHSDNSRRGQQTVDIFIRCL</sequence>
<evidence type="ECO:0000313" key="3">
    <source>
        <dbReference type="Proteomes" id="UP001239994"/>
    </source>
</evidence>
<reference evidence="2" key="1">
    <citation type="submission" date="2023-03" db="EMBL/GenBank/DDBJ databases">
        <title>Electrophorus voltai genome.</title>
        <authorList>
            <person name="Bian C."/>
        </authorList>
    </citation>
    <scope>NUCLEOTIDE SEQUENCE</scope>
    <source>
        <strain evidence="2">CB-2022</strain>
        <tissue evidence="2">Muscle</tissue>
    </source>
</reference>
<organism evidence="2 3">
    <name type="scientific">Electrophorus voltai</name>
    <dbReference type="NCBI Taxonomy" id="2609070"/>
    <lineage>
        <taxon>Eukaryota</taxon>
        <taxon>Metazoa</taxon>
        <taxon>Chordata</taxon>
        <taxon>Craniata</taxon>
        <taxon>Vertebrata</taxon>
        <taxon>Euteleostomi</taxon>
        <taxon>Actinopterygii</taxon>
        <taxon>Neopterygii</taxon>
        <taxon>Teleostei</taxon>
        <taxon>Ostariophysi</taxon>
        <taxon>Gymnotiformes</taxon>
        <taxon>Gymnotoidei</taxon>
        <taxon>Gymnotidae</taxon>
        <taxon>Electrophorus</taxon>
    </lineage>
</organism>
<feature type="region of interest" description="Disordered" evidence="1">
    <location>
        <begin position="388"/>
        <end position="434"/>
    </location>
</feature>
<dbReference type="Proteomes" id="UP001239994">
    <property type="component" value="Unassembled WGS sequence"/>
</dbReference>
<dbReference type="EMBL" id="JAROKS010000294">
    <property type="protein sequence ID" value="KAK1784319.1"/>
    <property type="molecule type" value="Genomic_DNA"/>
</dbReference>
<comment type="caution">
    <text evidence="2">The sequence shown here is derived from an EMBL/GenBank/DDBJ whole genome shotgun (WGS) entry which is preliminary data.</text>
</comment>
<evidence type="ECO:0000313" key="2">
    <source>
        <dbReference type="EMBL" id="KAK1784319.1"/>
    </source>
</evidence>
<protein>
    <recommendedName>
        <fullName evidence="4">Reverse transcriptase domain-containing protein</fullName>
    </recommendedName>
</protein>
<proteinExistence type="predicted"/>
<feature type="compositionally biased region" description="Basic and acidic residues" evidence="1">
    <location>
        <begin position="391"/>
        <end position="402"/>
    </location>
</feature>
<feature type="compositionally biased region" description="Low complexity" evidence="1">
    <location>
        <begin position="9"/>
        <end position="59"/>
    </location>
</feature>
<evidence type="ECO:0008006" key="4">
    <source>
        <dbReference type="Google" id="ProtNLM"/>
    </source>
</evidence>
<dbReference type="AlphaFoldDB" id="A0AAD8YQD8"/>
<accession>A0AAD8YQD8</accession>
<name>A0AAD8YQD8_9TELE</name>
<feature type="region of interest" description="Disordered" evidence="1">
    <location>
        <begin position="1"/>
        <end position="59"/>
    </location>
</feature>
<feature type="compositionally biased region" description="Polar residues" evidence="1">
    <location>
        <begin position="404"/>
        <end position="413"/>
    </location>
</feature>
<evidence type="ECO:0000256" key="1">
    <source>
        <dbReference type="SAM" id="MobiDB-lite"/>
    </source>
</evidence>